<dbReference type="CDD" id="cd00544">
    <property type="entry name" value="CobU"/>
    <property type="match status" value="1"/>
</dbReference>
<evidence type="ECO:0000256" key="19">
    <source>
        <dbReference type="PIRSR" id="PIRSR006135-2"/>
    </source>
</evidence>
<dbReference type="AlphaFoldDB" id="Q7VBW8"/>
<comment type="pathway">
    <text evidence="5">Cofactor biosynthesis; adenosylcobalamin biosynthesis; adenosylcobalamin from cob(II)yrinate a,c-diamide: step 6/7.</text>
</comment>
<keyword evidence="13 20" id="KW-0418">Kinase</keyword>
<keyword evidence="14" id="KW-0067">ATP-binding</keyword>
<dbReference type="InterPro" id="IPR003203">
    <property type="entry name" value="CobU/CobP"/>
</dbReference>
<dbReference type="SUPFAM" id="SSF52540">
    <property type="entry name" value="P-loop containing nucleoside triphosphate hydrolases"/>
    <property type="match status" value="1"/>
</dbReference>
<feature type="binding site" evidence="19">
    <location>
        <position position="69"/>
    </location>
    <ligand>
        <name>GTP</name>
        <dbReference type="ChEBI" id="CHEBI:37565"/>
    </ligand>
</feature>
<dbReference type="KEGG" id="pma:Pro_0974"/>
<dbReference type="EC" id="2.7.7.62" evidence="9"/>
<gene>
    <name evidence="20" type="primary">cobU</name>
    <name evidence="20" type="ordered locus">Pro_0974</name>
</gene>
<keyword evidence="20" id="KW-0548">Nucleotidyltransferase</keyword>
<evidence type="ECO:0000256" key="10">
    <source>
        <dbReference type="ARBA" id="ARBA00022573"/>
    </source>
</evidence>
<evidence type="ECO:0000256" key="1">
    <source>
        <dbReference type="ARBA" id="ARBA00000312"/>
    </source>
</evidence>
<evidence type="ECO:0000256" key="15">
    <source>
        <dbReference type="ARBA" id="ARBA00023134"/>
    </source>
</evidence>
<evidence type="ECO:0000256" key="7">
    <source>
        <dbReference type="ARBA" id="ARBA00007490"/>
    </source>
</evidence>
<evidence type="ECO:0000313" key="21">
    <source>
        <dbReference type="Proteomes" id="UP000001420"/>
    </source>
</evidence>
<dbReference type="Pfam" id="PF02283">
    <property type="entry name" value="CobU"/>
    <property type="match status" value="1"/>
</dbReference>
<proteinExistence type="inferred from homology"/>
<feature type="active site" description="GMP-histidine intermediate" evidence="18">
    <location>
        <position position="57"/>
    </location>
</feature>
<evidence type="ECO:0000256" key="9">
    <source>
        <dbReference type="ARBA" id="ARBA00012523"/>
    </source>
</evidence>
<evidence type="ECO:0000256" key="5">
    <source>
        <dbReference type="ARBA" id="ARBA00004692"/>
    </source>
</evidence>
<keyword evidence="15 19" id="KW-0342">GTP-binding</keyword>
<evidence type="ECO:0000256" key="17">
    <source>
        <dbReference type="ARBA" id="ARBA00030571"/>
    </source>
</evidence>
<evidence type="ECO:0000256" key="2">
    <source>
        <dbReference type="ARBA" id="ARBA00000711"/>
    </source>
</evidence>
<dbReference type="GO" id="GO:0043752">
    <property type="term" value="F:adenosylcobinamide kinase activity"/>
    <property type="evidence" value="ECO:0007669"/>
    <property type="project" value="UniProtKB-EC"/>
</dbReference>
<reference evidence="20 21" key="1">
    <citation type="journal article" date="2003" name="Proc. Natl. Acad. Sci. U.S.A.">
        <title>Genome sequence of the cyanobacterium Prochlorococcus marinus SS120, a nearly minimal oxyphototrophic genome.</title>
        <authorList>
            <person name="Dufresne A."/>
            <person name="Salanoubat M."/>
            <person name="Partensky F."/>
            <person name="Artiguenave F."/>
            <person name="Axmann I.M."/>
            <person name="Barbe V."/>
            <person name="Duprat S."/>
            <person name="Galperin M.Y."/>
            <person name="Koonin E.V."/>
            <person name="Le Gall F."/>
            <person name="Makarova K.S."/>
            <person name="Ostrowski M."/>
            <person name="Oztas S."/>
            <person name="Robert C."/>
            <person name="Rogozin I.B."/>
            <person name="Scanlan D.J."/>
            <person name="Tandeau de Marsac N."/>
            <person name="Weissenbach J."/>
            <person name="Wincker P."/>
            <person name="Wolf Y.I."/>
            <person name="Hess W.R."/>
        </authorList>
    </citation>
    <scope>NUCLEOTIDE SEQUENCE [LARGE SCALE GENOMIC DNA]</scope>
    <source>
        <strain evidence="21">SARG / CCMP1375 / SS120</strain>
    </source>
</reference>
<keyword evidence="21" id="KW-1185">Reference proteome</keyword>
<dbReference type="EnsemblBacteria" id="AAQ00019">
    <property type="protein sequence ID" value="AAQ00019"/>
    <property type="gene ID" value="Pro_0974"/>
</dbReference>
<dbReference type="GO" id="GO:0009236">
    <property type="term" value="P:cobalamin biosynthetic process"/>
    <property type="evidence" value="ECO:0007669"/>
    <property type="project" value="UniProtKB-UniPathway"/>
</dbReference>
<protein>
    <recommendedName>
        <fullName evidence="16">Adenosylcobinamide kinase</fullName>
        <ecNumber evidence="8">2.7.1.156</ecNumber>
        <ecNumber evidence="9">2.7.7.62</ecNumber>
    </recommendedName>
    <alternativeName>
        <fullName evidence="17">Adenosylcobinamide-phosphate guanylyltransferase</fullName>
    </alternativeName>
</protein>
<comment type="similarity">
    <text evidence="7">Belongs to the CobU/CobP family.</text>
</comment>
<dbReference type="HOGENOM" id="CLU_094161_0_1_3"/>
<dbReference type="eggNOG" id="COG2087">
    <property type="taxonomic scope" value="Bacteria"/>
</dbReference>
<evidence type="ECO:0000256" key="11">
    <source>
        <dbReference type="ARBA" id="ARBA00022679"/>
    </source>
</evidence>
<dbReference type="UniPathway" id="UPA00148">
    <property type="reaction ID" value="UER00236"/>
</dbReference>
<keyword evidence="10" id="KW-0169">Cobalamin biosynthesis</keyword>
<dbReference type="GO" id="GO:0005524">
    <property type="term" value="F:ATP binding"/>
    <property type="evidence" value="ECO:0007669"/>
    <property type="project" value="UniProtKB-KW"/>
</dbReference>
<evidence type="ECO:0000256" key="6">
    <source>
        <dbReference type="ARBA" id="ARBA00005159"/>
    </source>
</evidence>
<dbReference type="EC" id="2.7.1.156" evidence="8"/>
<keyword evidence="12 19" id="KW-0547">Nucleotide-binding</keyword>
<dbReference type="PIRSF" id="PIRSF006135">
    <property type="entry name" value="CobU"/>
    <property type="match status" value="1"/>
</dbReference>
<dbReference type="GO" id="GO:0005525">
    <property type="term" value="F:GTP binding"/>
    <property type="evidence" value="ECO:0007669"/>
    <property type="project" value="UniProtKB-KW"/>
</dbReference>
<dbReference type="OrthoDB" id="9799422at2"/>
<keyword evidence="11" id="KW-0808">Transferase</keyword>
<feature type="binding site" evidence="19">
    <location>
        <begin position="15"/>
        <end position="22"/>
    </location>
    <ligand>
        <name>GTP</name>
        <dbReference type="ChEBI" id="CHEBI:37565"/>
    </ligand>
</feature>
<comment type="function">
    <text evidence="4">Catalyzes ATP-dependent phosphorylation of adenosylcobinamide and addition of GMP to adenosylcobinamide phosphate.</text>
</comment>
<sequence length="181" mass="20809">MINKRNKNNLILVSGPIKSGKSRWAEKLIFKEKNVTYIATHEVIYDNKDWIERIRLHKQRRPSHWQLIETSDISSSLKSIDKGNSILIDSLGGVVSKYLNYDSVKWNTYSSLIIEKLTKFEGVIVIVAEEIGWGVSPYTESGNIFRDRLSELTEKLDTYAKQSWLVIHGRAINISINSSRI</sequence>
<dbReference type="PANTHER" id="PTHR34848:SF1">
    <property type="entry name" value="BIFUNCTIONAL ADENOSYLCOBALAMIN BIOSYNTHESIS PROTEIN COBU"/>
    <property type="match status" value="1"/>
</dbReference>
<comment type="pathway">
    <text evidence="6">Cofactor biosynthesis; adenosylcobalamin biosynthesis; adenosylcobalamin from cob(II)yrinate a,c-diamide: step 5/7.</text>
</comment>
<evidence type="ECO:0000256" key="18">
    <source>
        <dbReference type="PIRSR" id="PIRSR006135-1"/>
    </source>
</evidence>
<evidence type="ECO:0000256" key="14">
    <source>
        <dbReference type="ARBA" id="ARBA00022840"/>
    </source>
</evidence>
<dbReference type="Gene3D" id="3.40.50.300">
    <property type="entry name" value="P-loop containing nucleotide triphosphate hydrolases"/>
    <property type="match status" value="1"/>
</dbReference>
<feature type="binding site" evidence="19">
    <location>
        <position position="89"/>
    </location>
    <ligand>
        <name>GTP</name>
        <dbReference type="ChEBI" id="CHEBI:37565"/>
    </ligand>
</feature>
<dbReference type="PANTHER" id="PTHR34848">
    <property type="match status" value="1"/>
</dbReference>
<feature type="binding site" evidence="19">
    <location>
        <begin position="58"/>
        <end position="61"/>
    </location>
    <ligand>
        <name>GTP</name>
        <dbReference type="ChEBI" id="CHEBI:37565"/>
    </ligand>
</feature>
<dbReference type="GO" id="GO:0008820">
    <property type="term" value="F:cobinamide phosphate guanylyltransferase activity"/>
    <property type="evidence" value="ECO:0007669"/>
    <property type="project" value="UniProtKB-EC"/>
</dbReference>
<dbReference type="RefSeq" id="WP_011125126.1">
    <property type="nucleotide sequence ID" value="NC_005042.1"/>
</dbReference>
<dbReference type="STRING" id="167539.Pro_0974"/>
<evidence type="ECO:0000256" key="8">
    <source>
        <dbReference type="ARBA" id="ARBA00012016"/>
    </source>
</evidence>
<dbReference type="InterPro" id="IPR027417">
    <property type="entry name" value="P-loop_NTPase"/>
</dbReference>
<comment type="catalytic activity">
    <reaction evidence="3">
        <text>adenosylcob(III)inamide + GTP = adenosylcob(III)inamide phosphate + GDP + H(+)</text>
        <dbReference type="Rhea" id="RHEA:15765"/>
        <dbReference type="ChEBI" id="CHEBI:2480"/>
        <dbReference type="ChEBI" id="CHEBI:15378"/>
        <dbReference type="ChEBI" id="CHEBI:37565"/>
        <dbReference type="ChEBI" id="CHEBI:58189"/>
        <dbReference type="ChEBI" id="CHEBI:58502"/>
        <dbReference type="EC" id="2.7.1.156"/>
    </reaction>
</comment>
<dbReference type="EMBL" id="AE017126">
    <property type="protein sequence ID" value="AAQ00019.1"/>
    <property type="molecule type" value="Genomic_DNA"/>
</dbReference>
<evidence type="ECO:0000313" key="20">
    <source>
        <dbReference type="EMBL" id="AAQ00019.1"/>
    </source>
</evidence>
<organism evidence="20 21">
    <name type="scientific">Prochlorococcus marinus (strain SARG / CCMP1375 / SS120)</name>
    <dbReference type="NCBI Taxonomy" id="167539"/>
    <lineage>
        <taxon>Bacteria</taxon>
        <taxon>Bacillati</taxon>
        <taxon>Cyanobacteriota</taxon>
        <taxon>Cyanophyceae</taxon>
        <taxon>Synechococcales</taxon>
        <taxon>Prochlorococcaceae</taxon>
        <taxon>Prochlorococcus</taxon>
    </lineage>
</organism>
<name>Q7VBW8_PROMA</name>
<evidence type="ECO:0000256" key="13">
    <source>
        <dbReference type="ARBA" id="ARBA00022777"/>
    </source>
</evidence>
<dbReference type="Proteomes" id="UP000001420">
    <property type="component" value="Chromosome"/>
</dbReference>
<evidence type="ECO:0000256" key="4">
    <source>
        <dbReference type="ARBA" id="ARBA00003889"/>
    </source>
</evidence>
<evidence type="ECO:0000256" key="16">
    <source>
        <dbReference type="ARBA" id="ARBA00029570"/>
    </source>
</evidence>
<comment type="catalytic activity">
    <reaction evidence="2">
        <text>adenosylcob(III)inamide phosphate + GTP + H(+) = adenosylcob(III)inamide-GDP + diphosphate</text>
        <dbReference type="Rhea" id="RHEA:22712"/>
        <dbReference type="ChEBI" id="CHEBI:15378"/>
        <dbReference type="ChEBI" id="CHEBI:33019"/>
        <dbReference type="ChEBI" id="CHEBI:37565"/>
        <dbReference type="ChEBI" id="CHEBI:58502"/>
        <dbReference type="ChEBI" id="CHEBI:60487"/>
        <dbReference type="EC" id="2.7.7.62"/>
    </reaction>
</comment>
<dbReference type="PATRIC" id="fig|167539.5.peg.1022"/>
<accession>Q7VBW8</accession>
<comment type="catalytic activity">
    <reaction evidence="1">
        <text>adenosylcob(III)inamide + ATP = adenosylcob(III)inamide phosphate + ADP + H(+)</text>
        <dbReference type="Rhea" id="RHEA:15769"/>
        <dbReference type="ChEBI" id="CHEBI:2480"/>
        <dbReference type="ChEBI" id="CHEBI:15378"/>
        <dbReference type="ChEBI" id="CHEBI:30616"/>
        <dbReference type="ChEBI" id="CHEBI:58502"/>
        <dbReference type="ChEBI" id="CHEBI:456216"/>
        <dbReference type="EC" id="2.7.1.156"/>
    </reaction>
</comment>
<evidence type="ECO:0000256" key="3">
    <source>
        <dbReference type="ARBA" id="ARBA00001522"/>
    </source>
</evidence>
<evidence type="ECO:0000256" key="12">
    <source>
        <dbReference type="ARBA" id="ARBA00022741"/>
    </source>
</evidence>